<gene>
    <name evidence="1" type="ORF">B5808_10460</name>
</gene>
<accession>A0A1X9LUC4</accession>
<dbReference type="EMBL" id="CP020715">
    <property type="protein sequence ID" value="ARJ05600.1"/>
    <property type="molecule type" value="Genomic_DNA"/>
</dbReference>
<evidence type="ECO:0000313" key="2">
    <source>
        <dbReference type="Proteomes" id="UP000192775"/>
    </source>
</evidence>
<proteinExistence type="predicted"/>
<organism evidence="1 2">
    <name type="scientific">Cnuibacter physcomitrellae</name>
    <dbReference type="NCBI Taxonomy" id="1619308"/>
    <lineage>
        <taxon>Bacteria</taxon>
        <taxon>Bacillati</taxon>
        <taxon>Actinomycetota</taxon>
        <taxon>Actinomycetes</taxon>
        <taxon>Micrococcales</taxon>
        <taxon>Microbacteriaceae</taxon>
        <taxon>Cnuibacter</taxon>
    </lineage>
</organism>
<protein>
    <recommendedName>
        <fullName evidence="3">DUF2188 domain-containing protein</fullName>
    </recommendedName>
</protein>
<dbReference type="AlphaFoldDB" id="A0A1X9LUC4"/>
<dbReference type="Proteomes" id="UP000192775">
    <property type="component" value="Chromosome"/>
</dbReference>
<evidence type="ECO:0000313" key="1">
    <source>
        <dbReference type="EMBL" id="ARJ05600.1"/>
    </source>
</evidence>
<dbReference type="KEGG" id="cphy:B5808_10460"/>
<evidence type="ECO:0008006" key="3">
    <source>
        <dbReference type="Google" id="ProtNLM"/>
    </source>
</evidence>
<keyword evidence="2" id="KW-1185">Reference proteome</keyword>
<dbReference type="Pfam" id="PF09954">
    <property type="entry name" value="DUF2188"/>
    <property type="match status" value="1"/>
</dbReference>
<dbReference type="InterPro" id="IPR018691">
    <property type="entry name" value="DUF2188"/>
</dbReference>
<sequence>MWHNRMEGEEETLSSHVLRSQAIAEGRIWAKSRQADHVVKRMDGSVEYVTPFSEL</sequence>
<reference evidence="1 2" key="1">
    <citation type="submission" date="2017-04" db="EMBL/GenBank/DDBJ databases">
        <authorList>
            <person name="Afonso C.L."/>
            <person name="Miller P.J."/>
            <person name="Scott M.A."/>
            <person name="Spackman E."/>
            <person name="Goraichik I."/>
            <person name="Dimitrov K.M."/>
            <person name="Suarez D.L."/>
            <person name="Swayne D.E."/>
        </authorList>
    </citation>
    <scope>NUCLEOTIDE SEQUENCE [LARGE SCALE GENOMIC DNA]</scope>
    <source>
        <strain evidence="2">XA(T)</strain>
    </source>
</reference>
<name>A0A1X9LUC4_9MICO</name>